<reference evidence="2" key="3">
    <citation type="journal article" date="2017" name="Nature">
        <title>Genome sequence of the progenitor of the wheat D genome Aegilops tauschii.</title>
        <authorList>
            <person name="Luo M.C."/>
            <person name="Gu Y.Q."/>
            <person name="Puiu D."/>
            <person name="Wang H."/>
            <person name="Twardziok S.O."/>
            <person name="Deal K.R."/>
            <person name="Huo N."/>
            <person name="Zhu T."/>
            <person name="Wang L."/>
            <person name="Wang Y."/>
            <person name="McGuire P.E."/>
            <person name="Liu S."/>
            <person name="Long H."/>
            <person name="Ramasamy R.K."/>
            <person name="Rodriguez J.C."/>
            <person name="Van S.L."/>
            <person name="Yuan L."/>
            <person name="Wang Z."/>
            <person name="Xia Z."/>
            <person name="Xiao L."/>
            <person name="Anderson O.D."/>
            <person name="Ouyang S."/>
            <person name="Liang Y."/>
            <person name="Zimin A.V."/>
            <person name="Pertea G."/>
            <person name="Qi P."/>
            <person name="Bennetzen J.L."/>
            <person name="Dai X."/>
            <person name="Dawson M.W."/>
            <person name="Muller H.G."/>
            <person name="Kugler K."/>
            <person name="Rivarola-Duarte L."/>
            <person name="Spannagl M."/>
            <person name="Mayer K.F.X."/>
            <person name="Lu F.H."/>
            <person name="Bevan M.W."/>
            <person name="Leroy P."/>
            <person name="Li P."/>
            <person name="You F.M."/>
            <person name="Sun Q."/>
            <person name="Liu Z."/>
            <person name="Lyons E."/>
            <person name="Wicker T."/>
            <person name="Salzberg S.L."/>
            <person name="Devos K.M."/>
            <person name="Dvorak J."/>
        </authorList>
    </citation>
    <scope>NUCLEOTIDE SEQUENCE [LARGE SCALE GENOMIC DNA]</scope>
    <source>
        <strain evidence="2">cv. AL8/78</strain>
    </source>
</reference>
<dbReference type="Proteomes" id="UP000015105">
    <property type="component" value="Chromosome 6D"/>
</dbReference>
<protein>
    <submittedName>
        <fullName evidence="2">Uncharacterized protein</fullName>
    </submittedName>
</protein>
<dbReference type="STRING" id="200361.A0A453Q614"/>
<dbReference type="EnsemblPlants" id="AET6Gv20987900.2">
    <property type="protein sequence ID" value="AET6Gv20987900.2"/>
    <property type="gene ID" value="AET6Gv20987900"/>
</dbReference>
<reference evidence="3" key="1">
    <citation type="journal article" date="2014" name="Science">
        <title>Ancient hybridizations among the ancestral genomes of bread wheat.</title>
        <authorList>
            <consortium name="International Wheat Genome Sequencing Consortium,"/>
            <person name="Marcussen T."/>
            <person name="Sandve S.R."/>
            <person name="Heier L."/>
            <person name="Spannagl M."/>
            <person name="Pfeifer M."/>
            <person name="Jakobsen K.S."/>
            <person name="Wulff B.B."/>
            <person name="Steuernagel B."/>
            <person name="Mayer K.F."/>
            <person name="Olsen O.A."/>
        </authorList>
    </citation>
    <scope>NUCLEOTIDE SEQUENCE [LARGE SCALE GENOMIC DNA]</scope>
    <source>
        <strain evidence="3">cv. AL8/78</strain>
    </source>
</reference>
<evidence type="ECO:0000313" key="2">
    <source>
        <dbReference type="EnsemblPlants" id="AET6Gv20987900.2"/>
    </source>
</evidence>
<sequence length="101" mass="10454">RLPSPHPADPTLAIKQIASPPMDQGWASWFGAGVTSAFFASLERCSCINLSTDDDDDDDADALMLAAAAPSDQPQLDAAPAPAVAAGKEEGQEQEPPLPPV</sequence>
<evidence type="ECO:0000313" key="3">
    <source>
        <dbReference type="Proteomes" id="UP000015105"/>
    </source>
</evidence>
<keyword evidence="3" id="KW-1185">Reference proteome</keyword>
<name>A0A453Q614_AEGTS</name>
<feature type="region of interest" description="Disordered" evidence="1">
    <location>
        <begin position="68"/>
        <end position="101"/>
    </location>
</feature>
<reference evidence="3" key="2">
    <citation type="journal article" date="2017" name="Nat. Plants">
        <title>The Aegilops tauschii genome reveals multiple impacts of transposons.</title>
        <authorList>
            <person name="Zhao G."/>
            <person name="Zou C."/>
            <person name="Li K."/>
            <person name="Wang K."/>
            <person name="Li T."/>
            <person name="Gao L."/>
            <person name="Zhang X."/>
            <person name="Wang H."/>
            <person name="Yang Z."/>
            <person name="Liu X."/>
            <person name="Jiang W."/>
            <person name="Mao L."/>
            <person name="Kong X."/>
            <person name="Jiao Y."/>
            <person name="Jia J."/>
        </authorList>
    </citation>
    <scope>NUCLEOTIDE SEQUENCE [LARGE SCALE GENOMIC DNA]</scope>
    <source>
        <strain evidence="3">cv. AL8/78</strain>
    </source>
</reference>
<accession>A0A453Q614</accession>
<dbReference type="PANTHER" id="PTHR34061:SF11">
    <property type="entry name" value="PROTEIN, PUTATIVE-RELATED"/>
    <property type="match status" value="1"/>
</dbReference>
<reference evidence="2" key="4">
    <citation type="submission" date="2019-03" db="UniProtKB">
        <authorList>
            <consortium name="EnsemblPlants"/>
        </authorList>
    </citation>
    <scope>IDENTIFICATION</scope>
</reference>
<dbReference type="AlphaFoldDB" id="A0A453Q614"/>
<feature type="compositionally biased region" description="Low complexity" evidence="1">
    <location>
        <begin position="68"/>
        <end position="86"/>
    </location>
</feature>
<organism evidence="2 3">
    <name type="scientific">Aegilops tauschii subsp. strangulata</name>
    <name type="common">Goatgrass</name>
    <dbReference type="NCBI Taxonomy" id="200361"/>
    <lineage>
        <taxon>Eukaryota</taxon>
        <taxon>Viridiplantae</taxon>
        <taxon>Streptophyta</taxon>
        <taxon>Embryophyta</taxon>
        <taxon>Tracheophyta</taxon>
        <taxon>Spermatophyta</taxon>
        <taxon>Magnoliopsida</taxon>
        <taxon>Liliopsida</taxon>
        <taxon>Poales</taxon>
        <taxon>Poaceae</taxon>
        <taxon>BOP clade</taxon>
        <taxon>Pooideae</taxon>
        <taxon>Triticodae</taxon>
        <taxon>Triticeae</taxon>
        <taxon>Triticinae</taxon>
        <taxon>Aegilops</taxon>
    </lineage>
</organism>
<dbReference type="Gramene" id="AET6Gv20987900.2">
    <property type="protein sequence ID" value="AET6Gv20987900.2"/>
    <property type="gene ID" value="AET6Gv20987900"/>
</dbReference>
<reference evidence="2" key="5">
    <citation type="journal article" date="2021" name="G3 (Bethesda)">
        <title>Aegilops tauschii genome assembly Aet v5.0 features greater sequence contiguity and improved annotation.</title>
        <authorList>
            <person name="Wang L."/>
            <person name="Zhu T."/>
            <person name="Rodriguez J.C."/>
            <person name="Deal K.R."/>
            <person name="Dubcovsky J."/>
            <person name="McGuire P.E."/>
            <person name="Lux T."/>
            <person name="Spannagl M."/>
            <person name="Mayer K.F.X."/>
            <person name="Baldrich P."/>
            <person name="Meyers B.C."/>
            <person name="Huo N."/>
            <person name="Gu Y.Q."/>
            <person name="Zhou H."/>
            <person name="Devos K.M."/>
            <person name="Bennetzen J.L."/>
            <person name="Unver T."/>
            <person name="Budak H."/>
            <person name="Gulick P.J."/>
            <person name="Galiba G."/>
            <person name="Kalapos B."/>
            <person name="Nelson D.R."/>
            <person name="Li P."/>
            <person name="You F.M."/>
            <person name="Luo M.C."/>
            <person name="Dvorak J."/>
        </authorList>
    </citation>
    <scope>NUCLEOTIDE SEQUENCE [LARGE SCALE GENOMIC DNA]</scope>
    <source>
        <strain evidence="2">cv. AL8/78</strain>
    </source>
</reference>
<proteinExistence type="predicted"/>
<dbReference type="PANTHER" id="PTHR34061">
    <property type="entry name" value="PROTEIN, PUTATIVE-RELATED"/>
    <property type="match status" value="1"/>
</dbReference>
<evidence type="ECO:0000256" key="1">
    <source>
        <dbReference type="SAM" id="MobiDB-lite"/>
    </source>
</evidence>